<accession>G5SPI0</accession>
<evidence type="ECO:0000313" key="1">
    <source>
        <dbReference type="EMBL" id="EHH00879.1"/>
    </source>
</evidence>
<dbReference type="STRING" id="762968.HMPREF9441_01263"/>
<dbReference type="PATRIC" id="fig|762968.3.peg.1131"/>
<evidence type="ECO:0000313" key="2">
    <source>
        <dbReference type="Proteomes" id="UP000003598"/>
    </source>
</evidence>
<dbReference type="HOGENOM" id="CLU_2383489_0_0_10"/>
<keyword evidence="2" id="KW-1185">Reference proteome</keyword>
<dbReference type="EMBL" id="AFFY01000017">
    <property type="protein sequence ID" value="EHH00879.1"/>
    <property type="molecule type" value="Genomic_DNA"/>
</dbReference>
<name>G5SPI0_9BACT</name>
<protein>
    <submittedName>
        <fullName evidence="1">Uncharacterized protein</fullName>
    </submittedName>
</protein>
<dbReference type="OrthoDB" id="9860331at2"/>
<gene>
    <name evidence="1" type="ORF">HMPREF9441_01263</name>
</gene>
<dbReference type="AlphaFoldDB" id="G5SPI0"/>
<dbReference type="Proteomes" id="UP000003598">
    <property type="component" value="Unassembled WGS sequence"/>
</dbReference>
<sequence>MNGEHQYSSFFPIFALYISAESPRVGKDMCIIYGEDVYKRLAFGFQNFAPFDLSKEQMATGNVLVVCIFTYCPFLSGKGHAVYISAWAFCVARS</sequence>
<organism evidence="1 2">
    <name type="scientific">Paraprevotella clara YIT 11840</name>
    <dbReference type="NCBI Taxonomy" id="762968"/>
    <lineage>
        <taxon>Bacteria</taxon>
        <taxon>Pseudomonadati</taxon>
        <taxon>Bacteroidota</taxon>
        <taxon>Bacteroidia</taxon>
        <taxon>Bacteroidales</taxon>
        <taxon>Prevotellaceae</taxon>
        <taxon>Paraprevotella</taxon>
    </lineage>
</organism>
<comment type="caution">
    <text evidence="1">The sequence shown here is derived from an EMBL/GenBank/DDBJ whole genome shotgun (WGS) entry which is preliminary data.</text>
</comment>
<reference evidence="1 2" key="1">
    <citation type="submission" date="2011-03" db="EMBL/GenBank/DDBJ databases">
        <authorList>
            <person name="Weinstock G."/>
            <person name="Sodergren E."/>
            <person name="Clifton S."/>
            <person name="Fulton L."/>
            <person name="Fulton B."/>
            <person name="Courtney L."/>
            <person name="Fronick C."/>
            <person name="Harrison M."/>
            <person name="Strong C."/>
            <person name="Farmer C."/>
            <person name="Delahaunty K."/>
            <person name="Markovic C."/>
            <person name="Hall O."/>
            <person name="Minx P."/>
            <person name="Tomlinson C."/>
            <person name="Mitreva M."/>
            <person name="Hou S."/>
            <person name="Chen J."/>
            <person name="Wollam A."/>
            <person name="Pepin K.H."/>
            <person name="Johnson M."/>
            <person name="Bhonagiri V."/>
            <person name="Zhang X."/>
            <person name="Suruliraj S."/>
            <person name="Warren W."/>
            <person name="Chinwalla A."/>
            <person name="Mardis E.R."/>
            <person name="Wilson R.K."/>
        </authorList>
    </citation>
    <scope>NUCLEOTIDE SEQUENCE [LARGE SCALE GENOMIC DNA]</scope>
    <source>
        <strain evidence="1 2">YIT 11840</strain>
    </source>
</reference>
<proteinExistence type="predicted"/>